<dbReference type="InterPro" id="IPR050194">
    <property type="entry name" value="Glycosyltransferase_grp1"/>
</dbReference>
<dbReference type="PANTHER" id="PTHR45947:SF3">
    <property type="entry name" value="SULFOQUINOVOSYL TRANSFERASE SQD2"/>
    <property type="match status" value="1"/>
</dbReference>
<organism evidence="3">
    <name type="scientific">freshwater metagenome</name>
    <dbReference type="NCBI Taxonomy" id="449393"/>
    <lineage>
        <taxon>unclassified sequences</taxon>
        <taxon>metagenomes</taxon>
        <taxon>ecological metagenomes</taxon>
    </lineage>
</organism>
<accession>A0A6J6XT17</accession>
<evidence type="ECO:0000313" key="3">
    <source>
        <dbReference type="EMBL" id="CAB4798346.1"/>
    </source>
</evidence>
<dbReference type="InterPro" id="IPR001296">
    <property type="entry name" value="Glyco_trans_1"/>
</dbReference>
<dbReference type="AlphaFoldDB" id="A0A6J6XT17"/>
<feature type="domain" description="Glycosyl transferase family 1" evidence="1">
    <location>
        <begin position="177"/>
        <end position="330"/>
    </location>
</feature>
<dbReference type="EMBL" id="CAFAAJ010000038">
    <property type="protein sequence ID" value="CAB4798346.1"/>
    <property type="molecule type" value="Genomic_DNA"/>
</dbReference>
<proteinExistence type="predicted"/>
<dbReference type="Pfam" id="PF13439">
    <property type="entry name" value="Glyco_transf_4"/>
    <property type="match status" value="1"/>
</dbReference>
<name>A0A6J6XT17_9ZZZZ</name>
<feature type="domain" description="Glycosyltransferase subfamily 4-like N-terminal" evidence="2">
    <location>
        <begin position="4"/>
        <end position="158"/>
    </location>
</feature>
<dbReference type="PANTHER" id="PTHR45947">
    <property type="entry name" value="SULFOQUINOVOSYL TRANSFERASE SQD2"/>
    <property type="match status" value="1"/>
</dbReference>
<evidence type="ECO:0000259" key="1">
    <source>
        <dbReference type="Pfam" id="PF00534"/>
    </source>
</evidence>
<dbReference type="Gene3D" id="3.40.50.2000">
    <property type="entry name" value="Glycogen Phosphorylase B"/>
    <property type="match status" value="2"/>
</dbReference>
<dbReference type="SUPFAM" id="SSF53756">
    <property type="entry name" value="UDP-Glycosyltransferase/glycogen phosphorylase"/>
    <property type="match status" value="1"/>
</dbReference>
<evidence type="ECO:0000259" key="2">
    <source>
        <dbReference type="Pfam" id="PF13439"/>
    </source>
</evidence>
<dbReference type="InterPro" id="IPR028098">
    <property type="entry name" value="Glyco_trans_4-like_N"/>
</dbReference>
<protein>
    <submittedName>
        <fullName evidence="3">Unannotated protein</fullName>
    </submittedName>
</protein>
<gene>
    <name evidence="3" type="ORF">UFOPK3001_00789</name>
</gene>
<dbReference type="GO" id="GO:0016758">
    <property type="term" value="F:hexosyltransferase activity"/>
    <property type="evidence" value="ECO:0007669"/>
    <property type="project" value="TreeGrafter"/>
</dbReference>
<dbReference type="Pfam" id="PF00534">
    <property type="entry name" value="Glycos_transf_1"/>
    <property type="match status" value="1"/>
</dbReference>
<reference evidence="3" key="1">
    <citation type="submission" date="2020-05" db="EMBL/GenBank/DDBJ databases">
        <authorList>
            <person name="Chiriac C."/>
            <person name="Salcher M."/>
            <person name="Ghai R."/>
            <person name="Kavagutti S V."/>
        </authorList>
    </citation>
    <scope>NUCLEOTIDE SEQUENCE</scope>
</reference>
<sequence>MRQLPRERYPQTLLRGRCGDDEDDYLDLVATDVPSTIVPGLGRNVRVLGDLRALFFIVRALRALRPTIVHTHTAKAGLLGRVAAITTRVPIRVHTFHGHVLSGYFGPTMTRLVVAVEKLLARGTTHIVAVGEKTLADLIAAGVARPECSSVIAPGVDEGRAIPVDEARTAIGLGGLASDTLLVVFVGRLTAIKRPERFVELARDVAVSHPYVHFAIAGDGSLRAELENLAAGTPNLTFLGMCGDITEVFRAADLVVLTSDNEGMPVALIEAAMHGVPAVATDAGSAHQVVIDGETGIVVPIGDARALRAGVIKVLDDPALRSSMGESARRHAVLNFSSGRLVEDYRQLYERLVAERVHAT</sequence>